<reference evidence="3" key="1">
    <citation type="submission" date="2025-08" db="UniProtKB">
        <authorList>
            <consortium name="RefSeq"/>
        </authorList>
    </citation>
    <scope>IDENTIFICATION</scope>
    <source>
        <tissue evidence="3">Spleen</tissue>
    </source>
</reference>
<gene>
    <name evidence="3" type="primary">SFTA2</name>
</gene>
<evidence type="ECO:0000313" key="2">
    <source>
        <dbReference type="Proteomes" id="UP000504623"/>
    </source>
</evidence>
<dbReference type="Pfam" id="PF15210">
    <property type="entry name" value="SFTA2"/>
    <property type="match status" value="1"/>
</dbReference>
<evidence type="ECO:0000313" key="3">
    <source>
        <dbReference type="RefSeq" id="XP_006875743.1"/>
    </source>
</evidence>
<dbReference type="GeneID" id="102823306"/>
<dbReference type="PANTHER" id="PTHR38500:SF1">
    <property type="entry name" value="SURFACTANT-ASSOCIATED PROTEIN 2"/>
    <property type="match status" value="1"/>
</dbReference>
<proteinExistence type="predicted"/>
<feature type="signal peptide" evidence="1">
    <location>
        <begin position="1"/>
        <end position="17"/>
    </location>
</feature>
<name>A0A9B0U7G6_CHRAS</name>
<feature type="chain" id="PRO_5039217524" evidence="1">
    <location>
        <begin position="18"/>
        <end position="77"/>
    </location>
</feature>
<accession>A0A9B0U7G6</accession>
<organism evidence="2 3">
    <name type="scientific">Chrysochloris asiatica</name>
    <name type="common">Cape golden mole</name>
    <dbReference type="NCBI Taxonomy" id="185453"/>
    <lineage>
        <taxon>Eukaryota</taxon>
        <taxon>Metazoa</taxon>
        <taxon>Chordata</taxon>
        <taxon>Craniata</taxon>
        <taxon>Vertebrata</taxon>
        <taxon>Euteleostomi</taxon>
        <taxon>Mammalia</taxon>
        <taxon>Eutheria</taxon>
        <taxon>Afrotheria</taxon>
        <taxon>Chrysochloridae</taxon>
        <taxon>Chrysochlorinae</taxon>
        <taxon>Chrysochloris</taxon>
    </lineage>
</organism>
<dbReference type="CTD" id="389376"/>
<protein>
    <submittedName>
        <fullName evidence="3">Surfactant-associated protein 2</fullName>
    </submittedName>
</protein>
<dbReference type="PANTHER" id="PTHR38500">
    <property type="entry name" value="SURFACTANT-ASSOCIATED PROTEIN 2"/>
    <property type="match status" value="1"/>
</dbReference>
<keyword evidence="1" id="KW-0732">Signal</keyword>
<sequence length="77" mass="8456">MGTALPLFLLLPLLSSSHETGPGMTLQLRLKESFPQNSYDSSFLVLLEKLCLLLQLPPGTNVTLHHARSSQHITCKA</sequence>
<dbReference type="AlphaFoldDB" id="A0A9B0U7G6"/>
<dbReference type="Proteomes" id="UP000504623">
    <property type="component" value="Unplaced"/>
</dbReference>
<evidence type="ECO:0000256" key="1">
    <source>
        <dbReference type="SAM" id="SignalP"/>
    </source>
</evidence>
<dbReference type="RefSeq" id="XP_006875743.1">
    <property type="nucleotide sequence ID" value="XM_006875681.1"/>
</dbReference>
<keyword evidence="2" id="KW-1185">Reference proteome</keyword>
<dbReference type="InterPro" id="IPR028198">
    <property type="entry name" value="SFTA2"/>
</dbReference>